<evidence type="ECO:0000313" key="2">
    <source>
        <dbReference type="EMBL" id="OCS83455.1"/>
    </source>
</evidence>
<protein>
    <submittedName>
        <fullName evidence="2">Uncharacterized protein</fullName>
    </submittedName>
</protein>
<sequence length="324" mass="36375">MRKWMIASVLATVLLSACTEQTNLTEEEDVSRTSHEHEDVVAEEENGEEPATVPVTEIPSTELDDDSEATEPLTYEPPVSTTEAGKLYEDMFVAMSAPQLSTYKAQIAVSEQLQWEEAGHPMQQVITLGATVTSQNTTTYQRMMEGEYIQEFEDTRENLSIAAYEQLDDEYAAYFMEQNSWYRTDPTTLRTKLPAGLYFEVPDALLGFFSLDTDRFTIKSEEQDYAVLTITLEQEEASHIVEKLMREDDYSRVAPLQKVGATVDLTIVKGEEPVLLDMTVEFNGEGSTGSVTHTSTITFMQLNEPLVVNVPTDVLNSAQLYEPQ</sequence>
<dbReference type="EMBL" id="MASJ01000036">
    <property type="protein sequence ID" value="OCS83455.1"/>
    <property type="molecule type" value="Genomic_DNA"/>
</dbReference>
<gene>
    <name evidence="2" type="ORF">A6M13_15860</name>
</gene>
<evidence type="ECO:0000313" key="3">
    <source>
        <dbReference type="Proteomes" id="UP000093199"/>
    </source>
</evidence>
<dbReference type="OrthoDB" id="9835748at2"/>
<dbReference type="PROSITE" id="PS51257">
    <property type="entry name" value="PROKAR_LIPOPROTEIN"/>
    <property type="match status" value="1"/>
</dbReference>
<organism evidence="2 3">
    <name type="scientific">Caryophanon tenue</name>
    <dbReference type="NCBI Taxonomy" id="33978"/>
    <lineage>
        <taxon>Bacteria</taxon>
        <taxon>Bacillati</taxon>
        <taxon>Bacillota</taxon>
        <taxon>Bacilli</taxon>
        <taxon>Bacillales</taxon>
        <taxon>Caryophanaceae</taxon>
        <taxon>Caryophanon</taxon>
    </lineage>
</organism>
<dbReference type="Proteomes" id="UP000093199">
    <property type="component" value="Unassembled WGS sequence"/>
</dbReference>
<comment type="caution">
    <text evidence="2">The sequence shown here is derived from an EMBL/GenBank/DDBJ whole genome shotgun (WGS) entry which is preliminary data.</text>
</comment>
<dbReference type="AlphaFoldDB" id="A0A1C0Y8J9"/>
<dbReference type="STRING" id="33978.A6M13_15860"/>
<accession>A0A1C0Y8J9</accession>
<keyword evidence="3" id="KW-1185">Reference proteome</keyword>
<dbReference type="RefSeq" id="WP_066546818.1">
    <property type="nucleotide sequence ID" value="NZ_MASJ01000036.1"/>
</dbReference>
<name>A0A1C0Y8J9_9BACL</name>
<feature type="region of interest" description="Disordered" evidence="1">
    <location>
        <begin position="25"/>
        <end position="79"/>
    </location>
</feature>
<reference evidence="2 3" key="1">
    <citation type="submission" date="2016-07" db="EMBL/GenBank/DDBJ databases">
        <title>Caryophanon tenue genome sequencing.</title>
        <authorList>
            <person name="Verma A."/>
            <person name="Pal Y."/>
            <person name="Krishnamurthi S."/>
        </authorList>
    </citation>
    <scope>NUCLEOTIDE SEQUENCE [LARGE SCALE GENOMIC DNA]</scope>
    <source>
        <strain evidence="2 3">DSM 14152</strain>
    </source>
</reference>
<feature type="compositionally biased region" description="Basic and acidic residues" evidence="1">
    <location>
        <begin position="30"/>
        <end position="40"/>
    </location>
</feature>
<evidence type="ECO:0000256" key="1">
    <source>
        <dbReference type="SAM" id="MobiDB-lite"/>
    </source>
</evidence>
<proteinExistence type="predicted"/>